<gene>
    <name evidence="1" type="ORF">C7460_106123</name>
</gene>
<comment type="caution">
    <text evidence="1">The sequence shown here is derived from an EMBL/GenBank/DDBJ whole genome shotgun (WGS) entry which is preliminary data.</text>
</comment>
<keyword evidence="2" id="KW-1185">Reference proteome</keyword>
<evidence type="ECO:0000313" key="2">
    <source>
        <dbReference type="Proteomes" id="UP000256779"/>
    </source>
</evidence>
<dbReference type="EMBL" id="QREG01000006">
    <property type="protein sequence ID" value="REE00184.1"/>
    <property type="molecule type" value="Genomic_DNA"/>
</dbReference>
<dbReference type="Proteomes" id="UP000256779">
    <property type="component" value="Unassembled WGS sequence"/>
</dbReference>
<name>A0A3D9L5V8_MARFU</name>
<dbReference type="InterPro" id="IPR022385">
    <property type="entry name" value="Rhs_assc_core"/>
</dbReference>
<dbReference type="AlphaFoldDB" id="A0A3D9L5V8"/>
<dbReference type="Gene3D" id="2.180.10.10">
    <property type="entry name" value="RHS repeat-associated core"/>
    <property type="match status" value="1"/>
</dbReference>
<sequence>MMNNTAASSTSYLFNGKEYQEETGAYAYEYRHYDPVIGRFNSMDPLSYTYANQSPYLYASNNPVTFIDYLGLYSGEPDPNCPGNDCNNDGGIDWEENGEIVSSPYFWNEDVQEWINAYEVLNWDPTNQNKAYRARAQAVVDKYEDQSSGGSGANDGIWPYGSPVAWSIGVDLDVVVGVGGDMNPISYGTILQGKDKGTGFILSDGGIGVGLDVSGSVDGTVYFYTGDLDDFSVNSLNGPRVEGNFGASFFADLGVGVAVSEEDRFGGRVIAVKGFIGAGIPTYVGGNANWGETFIQKIIK</sequence>
<evidence type="ECO:0000313" key="1">
    <source>
        <dbReference type="EMBL" id="REE00184.1"/>
    </source>
</evidence>
<organism evidence="1 2">
    <name type="scientific">Marinoscillum furvescens DSM 4134</name>
    <dbReference type="NCBI Taxonomy" id="1122208"/>
    <lineage>
        <taxon>Bacteria</taxon>
        <taxon>Pseudomonadati</taxon>
        <taxon>Bacteroidota</taxon>
        <taxon>Cytophagia</taxon>
        <taxon>Cytophagales</taxon>
        <taxon>Reichenbachiellaceae</taxon>
        <taxon>Marinoscillum</taxon>
    </lineage>
</organism>
<proteinExistence type="predicted"/>
<dbReference type="InterPro" id="IPR050708">
    <property type="entry name" value="T6SS_VgrG/RHS"/>
</dbReference>
<dbReference type="PANTHER" id="PTHR32305">
    <property type="match status" value="1"/>
</dbReference>
<dbReference type="NCBIfam" id="TIGR03696">
    <property type="entry name" value="Rhs_assc_core"/>
    <property type="match status" value="1"/>
</dbReference>
<reference evidence="1 2" key="1">
    <citation type="submission" date="2018-07" db="EMBL/GenBank/DDBJ databases">
        <title>Genomic Encyclopedia of Type Strains, Phase IV (KMG-IV): sequencing the most valuable type-strain genomes for metagenomic binning, comparative biology and taxonomic classification.</title>
        <authorList>
            <person name="Goeker M."/>
        </authorList>
    </citation>
    <scope>NUCLEOTIDE SEQUENCE [LARGE SCALE GENOMIC DNA]</scope>
    <source>
        <strain evidence="1 2">DSM 4134</strain>
    </source>
</reference>
<accession>A0A3D9L5V8</accession>
<dbReference type="PANTHER" id="PTHR32305:SF15">
    <property type="entry name" value="PROTEIN RHSA-RELATED"/>
    <property type="match status" value="1"/>
</dbReference>
<protein>
    <submittedName>
        <fullName evidence="1">RHS repeat-associated protein</fullName>
    </submittedName>
</protein>